<dbReference type="EMBL" id="JAIQCV010000006">
    <property type="protein sequence ID" value="KAH1091690.1"/>
    <property type="molecule type" value="Genomic_DNA"/>
</dbReference>
<keyword evidence="2" id="KW-1185">Reference proteome</keyword>
<evidence type="ECO:0000313" key="1">
    <source>
        <dbReference type="EMBL" id="KAH1091690.1"/>
    </source>
</evidence>
<sequence length="115" mass="13310">MVSGIGSVRTRETVGDQDFFLSLLRRLVFSLPGICIILDKEPKIRLEMCHLPVTSVVEKTYFRQAALFPKRELTYAGQITIGDIFYDNVMQESRRSTARLNMMYGVWHSCRNLDF</sequence>
<gene>
    <name evidence="1" type="ORF">J1N35_018947</name>
</gene>
<accession>A0A9D4A7N5</accession>
<reference evidence="1 2" key="1">
    <citation type="journal article" date="2021" name="Plant Biotechnol. J.">
        <title>Multi-omics assisted identification of the key and species-specific regulatory components of drought-tolerant mechanisms in Gossypium stocksii.</title>
        <authorList>
            <person name="Yu D."/>
            <person name="Ke L."/>
            <person name="Zhang D."/>
            <person name="Wu Y."/>
            <person name="Sun Y."/>
            <person name="Mei J."/>
            <person name="Sun J."/>
            <person name="Sun Y."/>
        </authorList>
    </citation>
    <scope>NUCLEOTIDE SEQUENCE [LARGE SCALE GENOMIC DNA]</scope>
    <source>
        <strain evidence="2">cv. E1</strain>
        <tissue evidence="1">Leaf</tissue>
    </source>
</reference>
<comment type="caution">
    <text evidence="1">The sequence shown here is derived from an EMBL/GenBank/DDBJ whole genome shotgun (WGS) entry which is preliminary data.</text>
</comment>
<dbReference type="Proteomes" id="UP000828251">
    <property type="component" value="Unassembled WGS sequence"/>
</dbReference>
<evidence type="ECO:0000313" key="2">
    <source>
        <dbReference type="Proteomes" id="UP000828251"/>
    </source>
</evidence>
<dbReference type="AlphaFoldDB" id="A0A9D4A7N5"/>
<proteinExistence type="predicted"/>
<organism evidence="1 2">
    <name type="scientific">Gossypium stocksii</name>
    <dbReference type="NCBI Taxonomy" id="47602"/>
    <lineage>
        <taxon>Eukaryota</taxon>
        <taxon>Viridiplantae</taxon>
        <taxon>Streptophyta</taxon>
        <taxon>Embryophyta</taxon>
        <taxon>Tracheophyta</taxon>
        <taxon>Spermatophyta</taxon>
        <taxon>Magnoliopsida</taxon>
        <taxon>eudicotyledons</taxon>
        <taxon>Gunneridae</taxon>
        <taxon>Pentapetalae</taxon>
        <taxon>rosids</taxon>
        <taxon>malvids</taxon>
        <taxon>Malvales</taxon>
        <taxon>Malvaceae</taxon>
        <taxon>Malvoideae</taxon>
        <taxon>Gossypium</taxon>
    </lineage>
</organism>
<protein>
    <submittedName>
        <fullName evidence="1">Uncharacterized protein</fullName>
    </submittedName>
</protein>
<name>A0A9D4A7N5_9ROSI</name>